<evidence type="ECO:0000313" key="1">
    <source>
        <dbReference type="EMBL" id="RJL22627.1"/>
    </source>
</evidence>
<name>A0A419ACI5_9RHOB</name>
<proteinExistence type="predicted"/>
<evidence type="ECO:0000313" key="2">
    <source>
        <dbReference type="Proteomes" id="UP000283587"/>
    </source>
</evidence>
<reference evidence="2" key="1">
    <citation type="submission" date="2018-09" db="EMBL/GenBank/DDBJ databases">
        <title>Paracoccus onubensis nov. sp. a moderate halophilic bacterium isolated from Gruta de las Maravillas (Aracena, Spain).</title>
        <authorList>
            <person name="Jurado V."/>
            <person name="Gutierrez-Patricio S."/>
            <person name="Gonzalez-Pimentel J.L."/>
            <person name="Miller A.Z."/>
            <person name="Laiz L."/>
            <person name="Saiz-Jimenez C."/>
        </authorList>
    </citation>
    <scope>NUCLEOTIDE SEQUENCE [LARGE SCALE GENOMIC DNA]</scope>
    <source>
        <strain evidence="2">DSM 26381</strain>
    </source>
</reference>
<dbReference type="RefSeq" id="WP_119896153.1">
    <property type="nucleotide sequence ID" value="NZ_QNRC01000003.1"/>
</dbReference>
<sequence length="91" mass="10030">MTPEQRIAELEANLTATRRAATDMMIDMGLAIAKTPEDREQAAKVFDKAAADPDPVIAEMAAAVAKALRQRCRLMSETWAERVKAAVERED</sequence>
<dbReference type="OrthoDB" id="7781539at2"/>
<dbReference type="EMBL" id="QZEW01000001">
    <property type="protein sequence ID" value="RJL22627.1"/>
    <property type="molecule type" value="Genomic_DNA"/>
</dbReference>
<keyword evidence="2" id="KW-1185">Reference proteome</keyword>
<dbReference type="AlphaFoldDB" id="A0A419ACI5"/>
<accession>A0A419ACI5</accession>
<protein>
    <submittedName>
        <fullName evidence="1">Uncharacterized protein</fullName>
    </submittedName>
</protein>
<gene>
    <name evidence="1" type="ORF">D3P05_00050</name>
</gene>
<comment type="caution">
    <text evidence="1">The sequence shown here is derived from an EMBL/GenBank/DDBJ whole genome shotgun (WGS) entry which is preliminary data.</text>
</comment>
<organism evidence="1 2">
    <name type="scientific">Paracoccus siganidrum</name>
    <dbReference type="NCBI Taxonomy" id="1276757"/>
    <lineage>
        <taxon>Bacteria</taxon>
        <taxon>Pseudomonadati</taxon>
        <taxon>Pseudomonadota</taxon>
        <taxon>Alphaproteobacteria</taxon>
        <taxon>Rhodobacterales</taxon>
        <taxon>Paracoccaceae</taxon>
        <taxon>Paracoccus</taxon>
    </lineage>
</organism>
<dbReference type="Proteomes" id="UP000283587">
    <property type="component" value="Unassembled WGS sequence"/>
</dbReference>